<dbReference type="EMBL" id="AAXW01000060">
    <property type="protein sequence ID" value="EAZ88938.1"/>
    <property type="molecule type" value="Genomic_DNA"/>
</dbReference>
<keyword evidence="2" id="KW-1185">Reference proteome</keyword>
<dbReference type="eggNOG" id="ENOG5032U82">
    <property type="taxonomic scope" value="Bacteria"/>
</dbReference>
<name>A3IX51_9CHRO</name>
<protein>
    <submittedName>
        <fullName evidence="1">Uncharacterized protein</fullName>
    </submittedName>
</protein>
<gene>
    <name evidence="1" type="ORF">CY0110_02542</name>
</gene>
<evidence type="ECO:0000313" key="2">
    <source>
        <dbReference type="Proteomes" id="UP000003781"/>
    </source>
</evidence>
<accession>A3IX51</accession>
<proteinExistence type="predicted"/>
<dbReference type="OrthoDB" id="573203at2"/>
<dbReference type="Proteomes" id="UP000003781">
    <property type="component" value="Unassembled WGS sequence"/>
</dbReference>
<comment type="caution">
    <text evidence="1">The sequence shown here is derived from an EMBL/GenBank/DDBJ whole genome shotgun (WGS) entry which is preliminary data.</text>
</comment>
<evidence type="ECO:0000313" key="1">
    <source>
        <dbReference type="EMBL" id="EAZ88938.1"/>
    </source>
</evidence>
<organism evidence="1 2">
    <name type="scientific">Crocosphaera chwakensis CCY0110</name>
    <dbReference type="NCBI Taxonomy" id="391612"/>
    <lineage>
        <taxon>Bacteria</taxon>
        <taxon>Bacillati</taxon>
        <taxon>Cyanobacteriota</taxon>
        <taxon>Cyanophyceae</taxon>
        <taxon>Oscillatoriophycideae</taxon>
        <taxon>Chroococcales</taxon>
        <taxon>Aphanothecaceae</taxon>
        <taxon>Crocosphaera</taxon>
        <taxon>Crocosphaera chwakensis</taxon>
    </lineage>
</organism>
<dbReference type="RefSeq" id="WP_008277955.1">
    <property type="nucleotide sequence ID" value="NZ_AAXW01000060.1"/>
</dbReference>
<reference evidence="1 2" key="1">
    <citation type="submission" date="2007-03" db="EMBL/GenBank/DDBJ databases">
        <authorList>
            <person name="Stal L."/>
            <person name="Ferriera S."/>
            <person name="Johnson J."/>
            <person name="Kravitz S."/>
            <person name="Beeson K."/>
            <person name="Sutton G."/>
            <person name="Rogers Y.-H."/>
            <person name="Friedman R."/>
            <person name="Frazier M."/>
            <person name="Venter J.C."/>
        </authorList>
    </citation>
    <scope>NUCLEOTIDE SEQUENCE [LARGE SCALE GENOMIC DNA]</scope>
    <source>
        <strain evidence="1 2">CCY0110</strain>
    </source>
</reference>
<dbReference type="AlphaFoldDB" id="A3IX51"/>
<sequence>MAKDKISQFGSLPPQFGFMLNPYPDQRISRCPFCEKKTRQRKKPLLIHVDPKTLVALNYTCRYCLDCDLLIGHKHEIEHLLTEWFRQDAPEIIGNNYLILGTVDKKRWRKGLQKSLPIDKIRESVSDFKFYYEELRLTQPGYYLPDQEPPIMEPLASQEWIKNKRVFFP</sequence>